<sequence length="65" mass="6684">MMAGYLISLTWVFLLALCCTPTPAHSENVGRFRSSKTPAPQPQYAPVFGGGGGFAAGGVGATRPN</sequence>
<dbReference type="EMBL" id="JAHLQT010034339">
    <property type="protein sequence ID" value="KAG7158836.1"/>
    <property type="molecule type" value="Genomic_DNA"/>
</dbReference>
<reference evidence="2" key="1">
    <citation type="journal article" date="2021" name="Sci. Adv.">
        <title>The American lobster genome reveals insights on longevity, neural, and immune adaptations.</title>
        <authorList>
            <person name="Polinski J.M."/>
            <person name="Zimin A.V."/>
            <person name="Clark K.F."/>
            <person name="Kohn A.B."/>
            <person name="Sadowski N."/>
            <person name="Timp W."/>
            <person name="Ptitsyn A."/>
            <person name="Khanna P."/>
            <person name="Romanova D.Y."/>
            <person name="Williams P."/>
            <person name="Greenwood S.J."/>
            <person name="Moroz L.L."/>
            <person name="Walt D.R."/>
            <person name="Bodnar A.G."/>
        </authorList>
    </citation>
    <scope>NUCLEOTIDE SEQUENCE</scope>
    <source>
        <strain evidence="2">GMGI-L3</strain>
    </source>
</reference>
<keyword evidence="1" id="KW-0732">Signal</keyword>
<dbReference type="AlphaFoldDB" id="A0A8J5JK51"/>
<accession>A0A8J5JK51</accession>
<feature type="chain" id="PRO_5035188972" description="Secreted protein" evidence="1">
    <location>
        <begin position="27"/>
        <end position="65"/>
    </location>
</feature>
<keyword evidence="3" id="KW-1185">Reference proteome</keyword>
<organism evidence="2 3">
    <name type="scientific">Homarus americanus</name>
    <name type="common">American lobster</name>
    <dbReference type="NCBI Taxonomy" id="6706"/>
    <lineage>
        <taxon>Eukaryota</taxon>
        <taxon>Metazoa</taxon>
        <taxon>Ecdysozoa</taxon>
        <taxon>Arthropoda</taxon>
        <taxon>Crustacea</taxon>
        <taxon>Multicrustacea</taxon>
        <taxon>Malacostraca</taxon>
        <taxon>Eumalacostraca</taxon>
        <taxon>Eucarida</taxon>
        <taxon>Decapoda</taxon>
        <taxon>Pleocyemata</taxon>
        <taxon>Astacidea</taxon>
        <taxon>Nephropoidea</taxon>
        <taxon>Nephropidae</taxon>
        <taxon>Homarus</taxon>
    </lineage>
</organism>
<gene>
    <name evidence="2" type="ORF">Hamer_G025801</name>
</gene>
<proteinExistence type="predicted"/>
<evidence type="ECO:0000256" key="1">
    <source>
        <dbReference type="SAM" id="SignalP"/>
    </source>
</evidence>
<name>A0A8J5JK51_HOMAM</name>
<protein>
    <recommendedName>
        <fullName evidence="4">Secreted protein</fullName>
    </recommendedName>
</protein>
<evidence type="ECO:0008006" key="4">
    <source>
        <dbReference type="Google" id="ProtNLM"/>
    </source>
</evidence>
<feature type="non-terminal residue" evidence="2">
    <location>
        <position position="1"/>
    </location>
</feature>
<feature type="signal peptide" evidence="1">
    <location>
        <begin position="1"/>
        <end position="26"/>
    </location>
</feature>
<comment type="caution">
    <text evidence="2">The sequence shown here is derived from an EMBL/GenBank/DDBJ whole genome shotgun (WGS) entry which is preliminary data.</text>
</comment>
<evidence type="ECO:0000313" key="2">
    <source>
        <dbReference type="EMBL" id="KAG7158836.1"/>
    </source>
</evidence>
<dbReference type="Proteomes" id="UP000747542">
    <property type="component" value="Unassembled WGS sequence"/>
</dbReference>
<evidence type="ECO:0000313" key="3">
    <source>
        <dbReference type="Proteomes" id="UP000747542"/>
    </source>
</evidence>